<protein>
    <submittedName>
        <fullName evidence="1">Uncharacterized protein</fullName>
    </submittedName>
</protein>
<proteinExistence type="predicted"/>
<dbReference type="AlphaFoldDB" id="A0A1D1WBP7"/>
<name>A0A1D1WBP7_RAMVA</name>
<dbReference type="EMBL" id="BDGG01000021">
    <property type="protein sequence ID" value="GAV09169.1"/>
    <property type="molecule type" value="Genomic_DNA"/>
</dbReference>
<evidence type="ECO:0000313" key="1">
    <source>
        <dbReference type="EMBL" id="GAV09169.1"/>
    </source>
</evidence>
<reference evidence="1 2" key="1">
    <citation type="journal article" date="2016" name="Nat. Commun.">
        <title>Extremotolerant tardigrade genome and improved radiotolerance of human cultured cells by tardigrade-unique protein.</title>
        <authorList>
            <person name="Hashimoto T."/>
            <person name="Horikawa D.D."/>
            <person name="Saito Y."/>
            <person name="Kuwahara H."/>
            <person name="Kozuka-Hata H."/>
            <person name="Shin-I T."/>
            <person name="Minakuchi Y."/>
            <person name="Ohishi K."/>
            <person name="Motoyama A."/>
            <person name="Aizu T."/>
            <person name="Enomoto A."/>
            <person name="Kondo K."/>
            <person name="Tanaka S."/>
            <person name="Hara Y."/>
            <person name="Koshikawa S."/>
            <person name="Sagara H."/>
            <person name="Miura T."/>
            <person name="Yokobori S."/>
            <person name="Miyagawa K."/>
            <person name="Suzuki Y."/>
            <person name="Kubo T."/>
            <person name="Oyama M."/>
            <person name="Kohara Y."/>
            <person name="Fujiyama A."/>
            <person name="Arakawa K."/>
            <person name="Katayama T."/>
            <person name="Toyoda A."/>
            <person name="Kunieda T."/>
        </authorList>
    </citation>
    <scope>NUCLEOTIDE SEQUENCE [LARGE SCALE GENOMIC DNA]</scope>
    <source>
        <strain evidence="1 2">YOKOZUNA-1</strain>
    </source>
</reference>
<gene>
    <name evidence="1" type="primary">RvY_18759</name>
    <name evidence="1" type="synonym">RvY_18759.1</name>
    <name evidence="1" type="ORF">RvY_18759-1</name>
</gene>
<evidence type="ECO:0000313" key="2">
    <source>
        <dbReference type="Proteomes" id="UP000186922"/>
    </source>
</evidence>
<keyword evidence="2" id="KW-1185">Reference proteome</keyword>
<accession>A0A1D1WBP7</accession>
<comment type="caution">
    <text evidence="1">The sequence shown here is derived from an EMBL/GenBank/DDBJ whole genome shotgun (WGS) entry which is preliminary data.</text>
</comment>
<sequence length="218" mass="25024">MGKLLEPYTDLVVASGRFLPIKRITFARTTVLSTAFRSLMFQRASVQIVVYKTMVNFAVADVFRFRTEQADSYADEFNKSIIPIGFNKSFFVMTQDLVPAMDMKKKQQRYHSVAAIHFAMKSLPFRQPRLNWMYREMRRFPAPKLDGHVEGLLRRFGPTDVNVGGMHLLLHHNEQGFVAAVHPMVNLLLDHYLKLVRDLKPANQVPAVQPEQPLPPQA</sequence>
<dbReference type="Proteomes" id="UP000186922">
    <property type="component" value="Unassembled WGS sequence"/>
</dbReference>
<organism evidence="1 2">
    <name type="scientific">Ramazzottius varieornatus</name>
    <name type="common">Water bear</name>
    <name type="synonym">Tardigrade</name>
    <dbReference type="NCBI Taxonomy" id="947166"/>
    <lineage>
        <taxon>Eukaryota</taxon>
        <taxon>Metazoa</taxon>
        <taxon>Ecdysozoa</taxon>
        <taxon>Tardigrada</taxon>
        <taxon>Eutardigrada</taxon>
        <taxon>Parachela</taxon>
        <taxon>Hypsibioidea</taxon>
        <taxon>Ramazzottiidae</taxon>
        <taxon>Ramazzottius</taxon>
    </lineage>
</organism>